<keyword evidence="5" id="KW-1185">Reference proteome</keyword>
<dbReference type="InterPro" id="IPR037396">
    <property type="entry name" value="FMN_HAD"/>
</dbReference>
<evidence type="ECO:0000259" key="3">
    <source>
        <dbReference type="PROSITE" id="PS51349"/>
    </source>
</evidence>
<evidence type="ECO:0000256" key="1">
    <source>
        <dbReference type="ARBA" id="ARBA00001917"/>
    </source>
</evidence>
<evidence type="ECO:0000256" key="2">
    <source>
        <dbReference type="ARBA" id="ARBA00023002"/>
    </source>
</evidence>
<dbReference type="Proteomes" id="UP001216150">
    <property type="component" value="Unassembled WGS sequence"/>
</dbReference>
<dbReference type="InterPro" id="IPR013785">
    <property type="entry name" value="Aldolase_TIM"/>
</dbReference>
<organism evidence="4 5">
    <name type="scientific">Penicillium hetheringtonii</name>
    <dbReference type="NCBI Taxonomy" id="911720"/>
    <lineage>
        <taxon>Eukaryota</taxon>
        <taxon>Fungi</taxon>
        <taxon>Dikarya</taxon>
        <taxon>Ascomycota</taxon>
        <taxon>Pezizomycotina</taxon>
        <taxon>Eurotiomycetes</taxon>
        <taxon>Eurotiomycetidae</taxon>
        <taxon>Eurotiales</taxon>
        <taxon>Aspergillaceae</taxon>
        <taxon>Penicillium</taxon>
    </lineage>
</organism>
<sequence>MSHRLPYLDKNVLTINELKEKGNHFNEGSMDLLTIQDNEDAYNRYKLRPRNMKDVGGIDTSTTIFNKKIKFPFGFSPAALHKLAHPDGELATSRAAAKNGIPMALSSYMRHTIWKMS</sequence>
<dbReference type="SUPFAM" id="SSF51395">
    <property type="entry name" value="FMN-linked oxidoreductases"/>
    <property type="match status" value="1"/>
</dbReference>
<accession>A0AAD6GN52</accession>
<dbReference type="AlphaFoldDB" id="A0AAD6GN52"/>
<evidence type="ECO:0000313" key="5">
    <source>
        <dbReference type="Proteomes" id="UP001216150"/>
    </source>
</evidence>
<dbReference type="InterPro" id="IPR000262">
    <property type="entry name" value="FMN-dep_DH"/>
</dbReference>
<comment type="caution">
    <text evidence="4">The sequence shown here is derived from an EMBL/GenBank/DDBJ whole genome shotgun (WGS) entry which is preliminary data.</text>
</comment>
<reference evidence="4 5" key="1">
    <citation type="journal article" date="2023" name="IMA Fungus">
        <title>Comparative genomic study of the Penicillium genus elucidates a diverse pangenome and 15 lateral gene transfer events.</title>
        <authorList>
            <person name="Petersen C."/>
            <person name="Sorensen T."/>
            <person name="Nielsen M.R."/>
            <person name="Sondergaard T.E."/>
            <person name="Sorensen J.L."/>
            <person name="Fitzpatrick D.A."/>
            <person name="Frisvad J.C."/>
            <person name="Nielsen K.L."/>
        </authorList>
    </citation>
    <scope>NUCLEOTIDE SEQUENCE [LARGE SCALE GENOMIC DNA]</scope>
    <source>
        <strain evidence="4 5">IBT 29057</strain>
    </source>
</reference>
<dbReference type="PROSITE" id="PS51349">
    <property type="entry name" value="FMN_HYDROXY_ACID_DH_2"/>
    <property type="match status" value="1"/>
</dbReference>
<feature type="domain" description="FMN hydroxy acid dehydrogenase" evidence="3">
    <location>
        <begin position="1"/>
        <end position="117"/>
    </location>
</feature>
<dbReference type="Pfam" id="PF01070">
    <property type="entry name" value="FMN_dh"/>
    <property type="match status" value="1"/>
</dbReference>
<dbReference type="PANTHER" id="PTHR10578:SF149">
    <property type="entry name" value="2-HYDROXYACID OXIDASE 2"/>
    <property type="match status" value="1"/>
</dbReference>
<gene>
    <name evidence="4" type="ORF">N7450_010318</name>
</gene>
<dbReference type="Gene3D" id="3.20.20.70">
    <property type="entry name" value="Aldolase class I"/>
    <property type="match status" value="1"/>
</dbReference>
<dbReference type="EMBL" id="JAQJAC010000009">
    <property type="protein sequence ID" value="KAJ5573334.1"/>
    <property type="molecule type" value="Genomic_DNA"/>
</dbReference>
<name>A0AAD6GN52_9EURO</name>
<protein>
    <recommendedName>
        <fullName evidence="3">FMN hydroxy acid dehydrogenase domain-containing protein</fullName>
    </recommendedName>
</protein>
<comment type="cofactor">
    <cofactor evidence="1">
        <name>FMN</name>
        <dbReference type="ChEBI" id="CHEBI:58210"/>
    </cofactor>
</comment>
<evidence type="ECO:0000313" key="4">
    <source>
        <dbReference type="EMBL" id="KAJ5573334.1"/>
    </source>
</evidence>
<dbReference type="GO" id="GO:0016491">
    <property type="term" value="F:oxidoreductase activity"/>
    <property type="evidence" value="ECO:0007669"/>
    <property type="project" value="UniProtKB-KW"/>
</dbReference>
<proteinExistence type="predicted"/>
<dbReference type="PANTHER" id="PTHR10578">
    <property type="entry name" value="S -2-HYDROXY-ACID OXIDASE-RELATED"/>
    <property type="match status" value="1"/>
</dbReference>
<keyword evidence="2" id="KW-0560">Oxidoreductase</keyword>